<feature type="domain" description="PepSY" evidence="1">
    <location>
        <begin position="29"/>
        <end position="100"/>
    </location>
</feature>
<dbReference type="Pfam" id="PF03413">
    <property type="entry name" value="PepSY"/>
    <property type="match status" value="1"/>
</dbReference>
<dbReference type="InterPro" id="IPR025711">
    <property type="entry name" value="PepSY"/>
</dbReference>
<evidence type="ECO:0000313" key="3">
    <source>
        <dbReference type="Proteomes" id="UP001335737"/>
    </source>
</evidence>
<name>A0ABU6KA24_9BACI</name>
<dbReference type="EMBL" id="JARZFX010000001">
    <property type="protein sequence ID" value="MEC5421886.1"/>
    <property type="molecule type" value="Genomic_DNA"/>
</dbReference>
<dbReference type="Proteomes" id="UP001335737">
    <property type="component" value="Unassembled WGS sequence"/>
</dbReference>
<dbReference type="RefSeq" id="WP_327605463.1">
    <property type="nucleotide sequence ID" value="NZ_JARZFX010000001.1"/>
</dbReference>
<gene>
    <name evidence="2" type="ORF">QGM71_00070</name>
</gene>
<reference evidence="2 3" key="1">
    <citation type="journal article" date="2024" name="Int. J. Syst. Evol. Microbiol.">
        <title>Virgibacillus tibetensis sp. nov., isolated from salt lake on the Tibetan Plateau of China.</title>
        <authorList>
            <person name="Phurbu D."/>
            <person name="Liu Z.-X."/>
            <person name="Wang R."/>
            <person name="Zheng Y.-Y."/>
            <person name="Liu H.-C."/>
            <person name="Zhou Y.-G."/>
            <person name="Yu Y.-J."/>
            <person name="Li A.-H."/>
        </authorList>
    </citation>
    <scope>NUCLEOTIDE SEQUENCE [LARGE SCALE GENOMIC DNA]</scope>
    <source>
        <strain evidence="2 3">C22-A2</strain>
    </source>
</reference>
<protein>
    <submittedName>
        <fullName evidence="2">PepSY domain-containing protein</fullName>
    </submittedName>
</protein>
<keyword evidence="3" id="KW-1185">Reference proteome</keyword>
<organism evidence="2 3">
    <name type="scientific">Virgibacillus tibetensis</name>
    <dbReference type="NCBI Taxonomy" id="3042313"/>
    <lineage>
        <taxon>Bacteria</taxon>
        <taxon>Bacillati</taxon>
        <taxon>Bacillota</taxon>
        <taxon>Bacilli</taxon>
        <taxon>Bacillales</taxon>
        <taxon>Bacillaceae</taxon>
        <taxon>Virgibacillus</taxon>
    </lineage>
</organism>
<comment type="caution">
    <text evidence="2">The sequence shown here is derived from an EMBL/GenBank/DDBJ whole genome shotgun (WGS) entry which is preliminary data.</text>
</comment>
<accession>A0ABU6KA24</accession>
<evidence type="ECO:0000259" key="1">
    <source>
        <dbReference type="Pfam" id="PF03413"/>
    </source>
</evidence>
<evidence type="ECO:0000313" key="2">
    <source>
        <dbReference type="EMBL" id="MEC5421886.1"/>
    </source>
</evidence>
<proteinExistence type="predicted"/>
<sequence>MSMKRVVLAAGLGVAIGYLARQQMDNFQRITPEKALKQAKETFKKQGPISGSWIYMKPEEIERNGLLYNAYRGGVTRNIDGENKQYEFYVDVETGAVIKSMEIAS</sequence>